<dbReference type="SMART" id="SM00360">
    <property type="entry name" value="RRM"/>
    <property type="match status" value="3"/>
</dbReference>
<dbReference type="EMBL" id="JAKKPZ010000103">
    <property type="protein sequence ID" value="KAI1702203.1"/>
    <property type="molecule type" value="Genomic_DNA"/>
</dbReference>
<dbReference type="InterPro" id="IPR000467">
    <property type="entry name" value="G_patch_dom"/>
</dbReference>
<feature type="region of interest" description="Disordered" evidence="2">
    <location>
        <begin position="132"/>
        <end position="153"/>
    </location>
</feature>
<evidence type="ECO:0000313" key="5">
    <source>
        <dbReference type="Proteomes" id="UP001201812"/>
    </source>
</evidence>
<dbReference type="InterPro" id="IPR053260">
    <property type="entry name" value="hnRNP"/>
</dbReference>
<dbReference type="InterPro" id="IPR035979">
    <property type="entry name" value="RBD_domain_sf"/>
</dbReference>
<dbReference type="PROSITE" id="PS50174">
    <property type="entry name" value="G_PATCH"/>
    <property type="match status" value="1"/>
</dbReference>
<accession>A0AAD4MRW3</accession>
<name>A0AAD4MRW3_9BILA</name>
<feature type="region of interest" description="Disordered" evidence="2">
    <location>
        <begin position="609"/>
        <end position="634"/>
    </location>
</feature>
<dbReference type="Pfam" id="PF01585">
    <property type="entry name" value="G-patch"/>
    <property type="match status" value="1"/>
</dbReference>
<reference evidence="4" key="1">
    <citation type="submission" date="2022-01" db="EMBL/GenBank/DDBJ databases">
        <title>Genome Sequence Resource for Two Populations of Ditylenchus destructor, the Migratory Endoparasitic Phytonematode.</title>
        <authorList>
            <person name="Zhang H."/>
            <person name="Lin R."/>
            <person name="Xie B."/>
        </authorList>
    </citation>
    <scope>NUCLEOTIDE SEQUENCE</scope>
    <source>
        <strain evidence="4">BazhouSP</strain>
    </source>
</reference>
<dbReference type="Proteomes" id="UP001201812">
    <property type="component" value="Unassembled WGS sequence"/>
</dbReference>
<keyword evidence="1" id="KW-0175">Coiled coil</keyword>
<feature type="domain" description="G-patch" evidence="3">
    <location>
        <begin position="239"/>
        <end position="279"/>
    </location>
</feature>
<evidence type="ECO:0000313" key="4">
    <source>
        <dbReference type="EMBL" id="KAI1702203.1"/>
    </source>
</evidence>
<sequence>MLFQCHICAKDGTVATFNARGELQHHMNMHLNTLTEKAIEFSLNKDRQISNDIYILSSSQGSTNVNGIGKTTEVRSNSTSQATGQTNHATAVKSKDPACSTSSAKTSSVKSTDLNHVDTSEVEVLCEIEGRTRKRQRQPSDLAPKTKSKPEEIVELSEEDIVIVECKEAMPKTIPVKKKVTFMEKETNMRPISAPKHTATMYAEEARAQVSAENRETQSQTTNIPEWTKKSGNGLAVMEMMKNMGWVHGKGLGVKKQGIVEPIKAKGNRGRAGLGVVKHAVPNPSQPTAPLTSQIEKMLTQSATRISVNGIGLSSTSLQKHSNYLLTYFRQFGAVEKIDFDSQGAIITFKNPAEADICLQQDQHTIRGIDCEVKRAEAAIPKVSILQLLHSHSHHPLPPPTLIDNTAVLSQTRITVKGFCSSSTKLQKAALQIYFGNFGSIEQVQFHSQCATITFKSPSSADVCLQQSTHTINAINCEVERAKATKNEKKKMREALQKNLPTTAIQPGPSRATAHATPHLSLPCPQPTQSNSITVSGLCLQSSFNALETKAYYSPYFAQFGIVTSVIRKSGSEATVTFQDSAAVENALRRGTIKFDGKDCKITRLPASTATMSGKKQEKSKIGTRRNQSEATKRAVQQMPYTFPFDGRDSFNPDFNNYGTPAAHGYGEYWGQPNPAGMYARPTYSDRPLPYNQTYPPHQIPQNGHAMFPCNGHAFNTNSYGYQAAGPSTSYQAPGLPTRYLAPGPPIYY</sequence>
<dbReference type="Gene3D" id="3.30.70.330">
    <property type="match status" value="2"/>
</dbReference>
<feature type="compositionally biased region" description="Polar residues" evidence="2">
    <location>
        <begin position="74"/>
        <end position="89"/>
    </location>
</feature>
<gene>
    <name evidence="4" type="ORF">DdX_15618</name>
</gene>
<dbReference type="PANTHER" id="PTHR48035">
    <property type="entry name" value="HETEROGENEOUS NUCLEAR RIBONUCLEOPROTEIN 1"/>
    <property type="match status" value="1"/>
</dbReference>
<dbReference type="AlphaFoldDB" id="A0AAD4MRW3"/>
<dbReference type="InterPro" id="IPR012677">
    <property type="entry name" value="Nucleotide-bd_a/b_plait_sf"/>
</dbReference>
<evidence type="ECO:0000256" key="2">
    <source>
        <dbReference type="SAM" id="MobiDB-lite"/>
    </source>
</evidence>
<evidence type="ECO:0000259" key="3">
    <source>
        <dbReference type="PROSITE" id="PS50174"/>
    </source>
</evidence>
<keyword evidence="5" id="KW-1185">Reference proteome</keyword>
<feature type="coiled-coil region" evidence="1">
    <location>
        <begin position="472"/>
        <end position="499"/>
    </location>
</feature>
<dbReference type="GO" id="GO:0003723">
    <property type="term" value="F:RNA binding"/>
    <property type="evidence" value="ECO:0007669"/>
    <property type="project" value="InterPro"/>
</dbReference>
<feature type="compositionally biased region" description="Low complexity" evidence="2">
    <location>
        <begin position="100"/>
        <end position="112"/>
    </location>
</feature>
<protein>
    <submittedName>
        <fullName evidence="4">G-patch domain-containing protein</fullName>
    </submittedName>
</protein>
<dbReference type="InterPro" id="IPR000504">
    <property type="entry name" value="RRM_dom"/>
</dbReference>
<feature type="compositionally biased region" description="Basic and acidic residues" evidence="2">
    <location>
        <begin position="615"/>
        <end position="633"/>
    </location>
</feature>
<organism evidence="4 5">
    <name type="scientific">Ditylenchus destructor</name>
    <dbReference type="NCBI Taxonomy" id="166010"/>
    <lineage>
        <taxon>Eukaryota</taxon>
        <taxon>Metazoa</taxon>
        <taxon>Ecdysozoa</taxon>
        <taxon>Nematoda</taxon>
        <taxon>Chromadorea</taxon>
        <taxon>Rhabditida</taxon>
        <taxon>Tylenchina</taxon>
        <taxon>Tylenchomorpha</taxon>
        <taxon>Sphaerularioidea</taxon>
        <taxon>Anguinidae</taxon>
        <taxon>Anguininae</taxon>
        <taxon>Ditylenchus</taxon>
    </lineage>
</organism>
<dbReference type="SUPFAM" id="SSF54928">
    <property type="entry name" value="RNA-binding domain, RBD"/>
    <property type="match status" value="2"/>
</dbReference>
<comment type="caution">
    <text evidence="4">The sequence shown here is derived from an EMBL/GenBank/DDBJ whole genome shotgun (WGS) entry which is preliminary data.</text>
</comment>
<feature type="region of interest" description="Disordered" evidence="2">
    <location>
        <begin position="66"/>
        <end position="116"/>
    </location>
</feature>
<dbReference type="PANTHER" id="PTHR48035:SF2">
    <property type="entry name" value="RNA-BINDING REGION RNP-1 DOMAIN-CONTAINING PROTEIN"/>
    <property type="match status" value="1"/>
</dbReference>
<proteinExistence type="predicted"/>
<dbReference type="SMART" id="SM00443">
    <property type="entry name" value="G_patch"/>
    <property type="match status" value="1"/>
</dbReference>
<evidence type="ECO:0000256" key="1">
    <source>
        <dbReference type="SAM" id="Coils"/>
    </source>
</evidence>